<protein>
    <submittedName>
        <fullName evidence="6">Site-specific integrase</fullName>
    </submittedName>
</protein>
<dbReference type="Pfam" id="PF14657">
    <property type="entry name" value="Arm-DNA-bind_4"/>
    <property type="match status" value="1"/>
</dbReference>
<dbReference type="PANTHER" id="PTHR30629:SF2">
    <property type="entry name" value="PROPHAGE INTEGRASE INTS-RELATED"/>
    <property type="match status" value="1"/>
</dbReference>
<dbReference type="InterPro" id="IPR050808">
    <property type="entry name" value="Phage_Integrase"/>
</dbReference>
<dbReference type="PANTHER" id="PTHR30629">
    <property type="entry name" value="PROPHAGE INTEGRASE"/>
    <property type="match status" value="1"/>
</dbReference>
<dbReference type="InterPro" id="IPR010998">
    <property type="entry name" value="Integrase_recombinase_N"/>
</dbReference>
<dbReference type="InterPro" id="IPR004107">
    <property type="entry name" value="Integrase_SAM-like_N"/>
</dbReference>
<dbReference type="Gene3D" id="1.10.443.10">
    <property type="entry name" value="Intergrase catalytic core"/>
    <property type="match status" value="1"/>
</dbReference>
<keyword evidence="4" id="KW-0233">DNA recombination</keyword>
<evidence type="ECO:0000256" key="2">
    <source>
        <dbReference type="ARBA" id="ARBA00022908"/>
    </source>
</evidence>
<comment type="caution">
    <text evidence="6">The sequence shown here is derived from an EMBL/GenBank/DDBJ whole genome shotgun (WGS) entry which is preliminary data.</text>
</comment>
<evidence type="ECO:0000256" key="1">
    <source>
        <dbReference type="ARBA" id="ARBA00008857"/>
    </source>
</evidence>
<feature type="domain" description="Tyr recombinase" evidence="5">
    <location>
        <begin position="175"/>
        <end position="383"/>
    </location>
</feature>
<evidence type="ECO:0000313" key="6">
    <source>
        <dbReference type="EMBL" id="RSU09384.1"/>
    </source>
</evidence>
<dbReference type="InterPro" id="IPR028259">
    <property type="entry name" value="AP2-like_int_N"/>
</dbReference>
<keyword evidence="2" id="KW-0229">DNA integration</keyword>
<dbReference type="AlphaFoldDB" id="A0A430AN78"/>
<keyword evidence="7" id="KW-1185">Reference proteome</keyword>
<name>A0A430AN78_9ENTE</name>
<keyword evidence="3" id="KW-0238">DNA-binding</keyword>
<dbReference type="Gene3D" id="1.10.150.130">
    <property type="match status" value="1"/>
</dbReference>
<dbReference type="OrthoDB" id="9803188at2"/>
<dbReference type="EMBL" id="NGKC01000019">
    <property type="protein sequence ID" value="RSU09384.1"/>
    <property type="molecule type" value="Genomic_DNA"/>
</dbReference>
<evidence type="ECO:0000256" key="3">
    <source>
        <dbReference type="ARBA" id="ARBA00023125"/>
    </source>
</evidence>
<dbReference type="Pfam" id="PF00589">
    <property type="entry name" value="Phage_integrase"/>
    <property type="match status" value="1"/>
</dbReference>
<dbReference type="GO" id="GO:0003677">
    <property type="term" value="F:DNA binding"/>
    <property type="evidence" value="ECO:0007669"/>
    <property type="project" value="UniProtKB-KW"/>
</dbReference>
<dbReference type="GO" id="GO:0006310">
    <property type="term" value="P:DNA recombination"/>
    <property type="evidence" value="ECO:0007669"/>
    <property type="project" value="UniProtKB-KW"/>
</dbReference>
<dbReference type="PROSITE" id="PS51898">
    <property type="entry name" value="TYR_RECOMBINASE"/>
    <property type="match status" value="1"/>
</dbReference>
<proteinExistence type="inferred from homology"/>
<comment type="similarity">
    <text evidence="1">Belongs to the 'phage' integrase family.</text>
</comment>
<gene>
    <name evidence="6" type="ORF">CBF27_12685</name>
</gene>
<dbReference type="Pfam" id="PF14659">
    <property type="entry name" value="Phage_int_SAM_3"/>
    <property type="match status" value="1"/>
</dbReference>
<dbReference type="SUPFAM" id="SSF56349">
    <property type="entry name" value="DNA breaking-rejoining enzymes"/>
    <property type="match status" value="1"/>
</dbReference>
<organism evidence="6 7">
    <name type="scientific">Vagococcus acidifermentans</name>
    <dbReference type="NCBI Taxonomy" id="564710"/>
    <lineage>
        <taxon>Bacteria</taxon>
        <taxon>Bacillati</taxon>
        <taxon>Bacillota</taxon>
        <taxon>Bacilli</taxon>
        <taxon>Lactobacillales</taxon>
        <taxon>Enterococcaceae</taxon>
        <taxon>Vagococcus</taxon>
    </lineage>
</organism>
<dbReference type="GO" id="GO:0015074">
    <property type="term" value="P:DNA integration"/>
    <property type="evidence" value="ECO:0007669"/>
    <property type="project" value="UniProtKB-KW"/>
</dbReference>
<dbReference type="CDD" id="cd01189">
    <property type="entry name" value="INT_ICEBs1_C_like"/>
    <property type="match status" value="1"/>
</dbReference>
<evidence type="ECO:0000259" key="5">
    <source>
        <dbReference type="PROSITE" id="PS51898"/>
    </source>
</evidence>
<evidence type="ECO:0000313" key="7">
    <source>
        <dbReference type="Proteomes" id="UP000286773"/>
    </source>
</evidence>
<dbReference type="InterPro" id="IPR002104">
    <property type="entry name" value="Integrase_catalytic"/>
</dbReference>
<evidence type="ECO:0000256" key="4">
    <source>
        <dbReference type="ARBA" id="ARBA00023172"/>
    </source>
</evidence>
<dbReference type="RefSeq" id="WP_126814895.1">
    <property type="nucleotide sequence ID" value="NZ_NGKC01000019.1"/>
</dbReference>
<dbReference type="InterPro" id="IPR011010">
    <property type="entry name" value="DNA_brk_join_enz"/>
</dbReference>
<sequence>MATFKQYIKKNGSKAWQFQSYLGINPMTGNPVKTTRRGFKTKKEAQLELNRLLVDFEKEDFKRKNEKQIKTFKDLYQLWFEQHSRDVKQTTIQRIQSHFDNHILPKLGNKNITSITPLYCQKCLNEWSETLISYKQLRVYSSKVFKYGILIGLIDVNPMDRTITPKQKKNSTKQESDSFYTREELKQFFECLEQLEDKRAYAFFRVLAFLGLRKGEAMALTWKDIDFKNNKVTINKTLVELHSGKMIVQSTKTESSSRTITMDQQTANILREWKNHVIQEKFALGIRDENTLDNVVFCSNWYSHDNQYLYKAYANNVMKKVQRNFPDMKIIRVHDFRKTNASLLFEAGASIKDVAQRLGHKSTKTTTDIYVKVTPAKQNETAEMFAKYMAF</sequence>
<dbReference type="InterPro" id="IPR013762">
    <property type="entry name" value="Integrase-like_cat_sf"/>
</dbReference>
<accession>A0A430AN78</accession>
<dbReference type="Proteomes" id="UP000286773">
    <property type="component" value="Unassembled WGS sequence"/>
</dbReference>
<reference evidence="6 7" key="1">
    <citation type="submission" date="2017-05" db="EMBL/GenBank/DDBJ databases">
        <title>Vagococcus spp. assemblies.</title>
        <authorList>
            <person name="Gulvik C.A."/>
        </authorList>
    </citation>
    <scope>NUCLEOTIDE SEQUENCE [LARGE SCALE GENOMIC DNA]</scope>
    <source>
        <strain evidence="6 7">LMG 24798</strain>
    </source>
</reference>